<dbReference type="EMBL" id="OU963865">
    <property type="protein sequence ID" value="CAH0389254.1"/>
    <property type="molecule type" value="Genomic_DNA"/>
</dbReference>
<gene>
    <name evidence="1" type="ORF">BEMITA_LOCUS8101</name>
</gene>
<organism evidence="1 2">
    <name type="scientific">Bemisia tabaci</name>
    <name type="common">Sweetpotato whitefly</name>
    <name type="synonym">Aleurodes tabaci</name>
    <dbReference type="NCBI Taxonomy" id="7038"/>
    <lineage>
        <taxon>Eukaryota</taxon>
        <taxon>Metazoa</taxon>
        <taxon>Ecdysozoa</taxon>
        <taxon>Arthropoda</taxon>
        <taxon>Hexapoda</taxon>
        <taxon>Insecta</taxon>
        <taxon>Pterygota</taxon>
        <taxon>Neoptera</taxon>
        <taxon>Paraneoptera</taxon>
        <taxon>Hemiptera</taxon>
        <taxon>Sternorrhyncha</taxon>
        <taxon>Aleyrodoidea</taxon>
        <taxon>Aleyrodidae</taxon>
        <taxon>Aleyrodinae</taxon>
        <taxon>Bemisia</taxon>
    </lineage>
</organism>
<dbReference type="AlphaFoldDB" id="A0A9P0ADI7"/>
<keyword evidence="2" id="KW-1185">Reference proteome</keyword>
<sequence length="145" mass="16322">MVLTLSCVVFSFFLAPSFFGIVTAPLTARIDVREGYRTELFTYLRGTQCGGSCQVAWSQLGDFRCQAALNNFNALNDDEKSLCPNARKALCRYTDYNCVVYVPIPEEDGETATTFKQVPLKKCAEKVRGFARQCREFRDFIGAKN</sequence>
<evidence type="ECO:0000313" key="1">
    <source>
        <dbReference type="EMBL" id="CAH0389254.1"/>
    </source>
</evidence>
<name>A0A9P0ADI7_BEMTA</name>
<dbReference type="Proteomes" id="UP001152759">
    <property type="component" value="Chromosome 4"/>
</dbReference>
<evidence type="ECO:0000313" key="2">
    <source>
        <dbReference type="Proteomes" id="UP001152759"/>
    </source>
</evidence>
<proteinExistence type="predicted"/>
<accession>A0A9P0ADI7</accession>
<reference evidence="1" key="1">
    <citation type="submission" date="2021-12" db="EMBL/GenBank/DDBJ databases">
        <authorList>
            <person name="King R."/>
        </authorList>
    </citation>
    <scope>NUCLEOTIDE SEQUENCE</scope>
</reference>
<protein>
    <submittedName>
        <fullName evidence="1">Uncharacterized protein</fullName>
    </submittedName>
</protein>